<dbReference type="InterPro" id="IPR056037">
    <property type="entry name" value="DUF7620"/>
</dbReference>
<accession>A0A231HD36</accession>
<proteinExistence type="predicted"/>
<sequence>MWRRLFKPDNCESEEVRRAREAAERAERERREVEAQAPVAKAIGAAVRAALERNHFGEQIDAAFARRRSAR</sequence>
<dbReference type="EMBL" id="NGAF01000002">
    <property type="protein sequence ID" value="OXR46685.1"/>
    <property type="molecule type" value="Genomic_DNA"/>
</dbReference>
<feature type="coiled-coil region" evidence="1">
    <location>
        <begin position="9"/>
        <end position="43"/>
    </location>
</feature>
<evidence type="ECO:0000256" key="1">
    <source>
        <dbReference type="SAM" id="Coils"/>
    </source>
</evidence>
<organism evidence="2 3">
    <name type="scientific">Nocardia cerradoensis</name>
    <dbReference type="NCBI Taxonomy" id="85688"/>
    <lineage>
        <taxon>Bacteria</taxon>
        <taxon>Bacillati</taxon>
        <taxon>Actinomycetota</taxon>
        <taxon>Actinomycetes</taxon>
        <taxon>Mycobacteriales</taxon>
        <taxon>Nocardiaceae</taxon>
        <taxon>Nocardia</taxon>
    </lineage>
</organism>
<dbReference type="Proteomes" id="UP000215506">
    <property type="component" value="Unassembled WGS sequence"/>
</dbReference>
<keyword evidence="1" id="KW-0175">Coiled coil</keyword>
<evidence type="ECO:0000313" key="3">
    <source>
        <dbReference type="Proteomes" id="UP000215506"/>
    </source>
</evidence>
<reference evidence="2" key="1">
    <citation type="submission" date="2017-07" db="EMBL/GenBank/DDBJ databases">
        <title>First draft Genome Sequence of Nocardia cerradoensis isolated from human infection.</title>
        <authorList>
            <person name="Carrasco G."/>
        </authorList>
    </citation>
    <scope>NUCLEOTIDE SEQUENCE [LARGE SCALE GENOMIC DNA]</scope>
    <source>
        <strain evidence="2">CNM20130759</strain>
    </source>
</reference>
<gene>
    <name evidence="2" type="ORF">B7C42_01660</name>
</gene>
<comment type="caution">
    <text evidence="2">The sequence shown here is derived from an EMBL/GenBank/DDBJ whole genome shotgun (WGS) entry which is preliminary data.</text>
</comment>
<evidence type="ECO:0000313" key="2">
    <source>
        <dbReference type="EMBL" id="OXR46685.1"/>
    </source>
</evidence>
<protein>
    <submittedName>
        <fullName evidence="2">Uncharacterized protein</fullName>
    </submittedName>
</protein>
<name>A0A231HD36_9NOCA</name>
<dbReference type="AlphaFoldDB" id="A0A231HD36"/>
<dbReference type="Pfam" id="PF24596">
    <property type="entry name" value="DUF7620"/>
    <property type="match status" value="1"/>
</dbReference>
<keyword evidence="3" id="KW-1185">Reference proteome</keyword>